<dbReference type="Gene3D" id="3.30.9.10">
    <property type="entry name" value="D-Amino Acid Oxidase, subunit A, domain 2"/>
    <property type="match status" value="1"/>
</dbReference>
<evidence type="ECO:0000256" key="1">
    <source>
        <dbReference type="ARBA" id="ARBA00023002"/>
    </source>
</evidence>
<dbReference type="AlphaFoldDB" id="A0A4Q2KLQ9"/>
<dbReference type="PANTHER" id="PTHR13847:SF287">
    <property type="entry name" value="FAD-DEPENDENT OXIDOREDUCTASE DOMAIN-CONTAINING PROTEIN 1"/>
    <property type="match status" value="1"/>
</dbReference>
<dbReference type="InterPro" id="IPR006076">
    <property type="entry name" value="FAD-dep_OxRdtase"/>
</dbReference>
<dbReference type="SUPFAM" id="SSF51905">
    <property type="entry name" value="FAD/NAD(P)-binding domain"/>
    <property type="match status" value="1"/>
</dbReference>
<dbReference type="Pfam" id="PF01266">
    <property type="entry name" value="DAO"/>
    <property type="match status" value="1"/>
</dbReference>
<name>A0A4Q2KLQ9_9SPHN</name>
<comment type="caution">
    <text evidence="3">The sequence shown here is derived from an EMBL/GenBank/DDBJ whole genome shotgun (WGS) entry which is preliminary data.</text>
</comment>
<feature type="domain" description="FAD dependent oxidoreductase" evidence="2">
    <location>
        <begin position="32"/>
        <end position="366"/>
    </location>
</feature>
<sequence length="391" mass="41966">MPCVTARWRRLPISLPAPLRRKRRSGLGERFDIAIVGAGMAGASLGAELAPHASILMLEAEDRPGYHATGRSAAFWEECYGGPEVVPLTLASGPYLRDHGFLRRRGAVYVGRGSDAGALDAFVERFRARGATIERIGREVLEAHIPGLRPAWTGGVWEPACSDIDVAGLHAHYLARFARAGGTLRTRGRVERLDRTGDGWVVAAAGAEFQAALLVNAAGAWADGIAALAGVPAVGISPLRRTVVQLRVAPSPPDDMPLVLDIEGGFYFRPENGRLWLSPQDETPSAPCDAAPEELAVAEAIDRLQQVVDWRVEAVERKWAGLRSFAPDRRPIYGFDPADPSLFWFAGQGGFGIQTAPAAARLGAQLLLGASRDGMTAGLDPELYSPARFRP</sequence>
<protein>
    <submittedName>
        <fullName evidence="3">FAD-binding oxidoreductase</fullName>
    </submittedName>
</protein>
<evidence type="ECO:0000259" key="2">
    <source>
        <dbReference type="Pfam" id="PF01266"/>
    </source>
</evidence>
<dbReference type="EMBL" id="SDPV01000002">
    <property type="protein sequence ID" value="RXZ64081.1"/>
    <property type="molecule type" value="Genomic_DNA"/>
</dbReference>
<dbReference type="Proteomes" id="UP000293623">
    <property type="component" value="Unassembled WGS sequence"/>
</dbReference>
<dbReference type="Gene3D" id="3.50.50.60">
    <property type="entry name" value="FAD/NAD(P)-binding domain"/>
    <property type="match status" value="1"/>
</dbReference>
<dbReference type="PANTHER" id="PTHR13847">
    <property type="entry name" value="SARCOSINE DEHYDROGENASE-RELATED"/>
    <property type="match status" value="1"/>
</dbReference>
<evidence type="ECO:0000313" key="3">
    <source>
        <dbReference type="EMBL" id="RXZ64081.1"/>
    </source>
</evidence>
<keyword evidence="4" id="KW-1185">Reference proteome</keyword>
<dbReference type="InterPro" id="IPR036188">
    <property type="entry name" value="FAD/NAD-bd_sf"/>
</dbReference>
<dbReference type="GO" id="GO:0005737">
    <property type="term" value="C:cytoplasm"/>
    <property type="evidence" value="ECO:0007669"/>
    <property type="project" value="TreeGrafter"/>
</dbReference>
<reference evidence="3 4" key="1">
    <citation type="submission" date="2019-01" db="EMBL/GenBank/DDBJ databases">
        <title>Altererythrobacter rhizovicinus sp. nov., isolated from the rhizosphere soil of Haloxylon ammodendron.</title>
        <authorList>
            <person name="Li H.-P."/>
            <person name="Gou J.-Y."/>
            <person name="Yao D."/>
            <person name="Han Q.-Q."/>
            <person name="Shao K.-Z."/>
            <person name="Zhao Q."/>
            <person name="Zhang J.-L."/>
        </authorList>
    </citation>
    <scope>NUCLEOTIDE SEQUENCE [LARGE SCALE GENOMIC DNA]</scope>
    <source>
        <strain evidence="3 4">AY-3R</strain>
    </source>
</reference>
<proteinExistence type="predicted"/>
<organism evidence="3 4">
    <name type="scientific">Pelagerythrobacter rhizovicinus</name>
    <dbReference type="NCBI Taxonomy" id="2268576"/>
    <lineage>
        <taxon>Bacteria</taxon>
        <taxon>Pseudomonadati</taxon>
        <taxon>Pseudomonadota</taxon>
        <taxon>Alphaproteobacteria</taxon>
        <taxon>Sphingomonadales</taxon>
        <taxon>Erythrobacteraceae</taxon>
        <taxon>Pelagerythrobacter</taxon>
    </lineage>
</organism>
<accession>A0A4Q2KLQ9</accession>
<evidence type="ECO:0000313" key="4">
    <source>
        <dbReference type="Proteomes" id="UP000293623"/>
    </source>
</evidence>
<gene>
    <name evidence="3" type="ORF">ETX26_09095</name>
</gene>
<dbReference type="OrthoDB" id="7421214at2"/>
<keyword evidence="1" id="KW-0560">Oxidoreductase</keyword>
<dbReference type="GO" id="GO:0016491">
    <property type="term" value="F:oxidoreductase activity"/>
    <property type="evidence" value="ECO:0007669"/>
    <property type="project" value="UniProtKB-KW"/>
</dbReference>